<feature type="domain" description="RRM" evidence="6">
    <location>
        <begin position="81"/>
        <end position="159"/>
    </location>
</feature>
<comment type="subcellular location">
    <subcellularLocation>
        <location evidence="1">Nucleus</location>
        <location evidence="1">Nucleolus</location>
    </subcellularLocation>
</comment>
<feature type="compositionally biased region" description="Basic and acidic residues" evidence="5">
    <location>
        <begin position="1"/>
        <end position="26"/>
    </location>
</feature>
<dbReference type="SUPFAM" id="SSF54928">
    <property type="entry name" value="RNA-binding domain, RBD"/>
    <property type="match status" value="1"/>
</dbReference>
<name>A0A1L0AX73_9ASCO</name>
<dbReference type="PANTHER" id="PTHR46754">
    <property type="entry name" value="MKI67 FHA DOMAIN-INTERACTING NUCLEOLAR PHOSPHOPROTEIN"/>
    <property type="match status" value="1"/>
</dbReference>
<proteinExistence type="predicted"/>
<sequence>MAKVSKNELKARKEQEEAITNEDIKNIENNSEISELSASDSGEEFDGFDEDEEDDNNSHKIKKLDTTINNNKKKESKKQKKILYVSRLPKGFDEAELAKYFSQFGDITACKIAKNKKTNKSRHYGFIKFDNDDDCDVASESMDNYLLMGHILKVKVIKGGNISKLRDYKKNIILREKLKWKNLDKITEDTVEKYEKQADDRHANRLNKLKESGIEFEY</sequence>
<evidence type="ECO:0000256" key="3">
    <source>
        <dbReference type="ARBA" id="ARBA00023242"/>
    </source>
</evidence>
<dbReference type="GO" id="GO:0019843">
    <property type="term" value="F:rRNA binding"/>
    <property type="evidence" value="ECO:0007669"/>
    <property type="project" value="EnsemblFungi"/>
</dbReference>
<dbReference type="OrthoDB" id="3972564at2759"/>
<dbReference type="InterPro" id="IPR035979">
    <property type="entry name" value="RBD_domain_sf"/>
</dbReference>
<feature type="region of interest" description="Disordered" evidence="5">
    <location>
        <begin position="1"/>
        <end position="64"/>
    </location>
</feature>
<dbReference type="GO" id="GO:0043023">
    <property type="term" value="F:ribosomal large subunit binding"/>
    <property type="evidence" value="ECO:0007669"/>
    <property type="project" value="EnsemblFungi"/>
</dbReference>
<keyword evidence="8" id="KW-1185">Reference proteome</keyword>
<dbReference type="AlphaFoldDB" id="A0A1L0AX73"/>
<feature type="compositionally biased region" description="Polar residues" evidence="5">
    <location>
        <begin position="27"/>
        <end position="38"/>
    </location>
</feature>
<dbReference type="GO" id="GO:0005730">
    <property type="term" value="C:nucleolus"/>
    <property type="evidence" value="ECO:0007669"/>
    <property type="project" value="UniProtKB-SubCell"/>
</dbReference>
<evidence type="ECO:0000256" key="1">
    <source>
        <dbReference type="ARBA" id="ARBA00004604"/>
    </source>
</evidence>
<dbReference type="EMBL" id="FQNF01000004">
    <property type="protein sequence ID" value="SGZ38172.1"/>
    <property type="molecule type" value="Genomic_DNA"/>
</dbReference>
<feature type="compositionally biased region" description="Acidic residues" evidence="5">
    <location>
        <begin position="41"/>
        <end position="55"/>
    </location>
</feature>
<evidence type="ECO:0000256" key="4">
    <source>
        <dbReference type="PROSITE-ProRule" id="PRU00176"/>
    </source>
</evidence>
<evidence type="ECO:0000313" key="7">
    <source>
        <dbReference type="EMBL" id="SGZ38172.1"/>
    </source>
</evidence>
<dbReference type="GO" id="GO:0000463">
    <property type="term" value="P:maturation of LSU-rRNA from tricistronic rRNA transcript (SSU-rRNA, 5.8S rRNA, LSU-rRNA)"/>
    <property type="evidence" value="ECO:0007669"/>
    <property type="project" value="EnsemblFungi"/>
</dbReference>
<reference evidence="8" key="1">
    <citation type="submission" date="2016-11" db="EMBL/GenBank/DDBJ databases">
        <authorList>
            <person name="Guldener U."/>
        </authorList>
    </citation>
    <scope>NUCLEOTIDE SEQUENCE [LARGE SCALE GENOMIC DNA]</scope>
</reference>
<protein>
    <recommendedName>
        <fullName evidence="6">RRM domain-containing protein</fullName>
    </recommendedName>
</protein>
<accession>A0A1L0AX73</accession>
<dbReference type="Proteomes" id="UP000183365">
    <property type="component" value="Unassembled WGS sequence"/>
</dbReference>
<evidence type="ECO:0000259" key="6">
    <source>
        <dbReference type="PROSITE" id="PS50102"/>
    </source>
</evidence>
<dbReference type="Gene3D" id="3.30.70.330">
    <property type="match status" value="1"/>
</dbReference>
<dbReference type="InterPro" id="IPR000504">
    <property type="entry name" value="RRM_dom"/>
</dbReference>
<organism evidence="7 8">
    <name type="scientific">Hanseniaspora guilliermondii</name>
    <dbReference type="NCBI Taxonomy" id="56406"/>
    <lineage>
        <taxon>Eukaryota</taxon>
        <taxon>Fungi</taxon>
        <taxon>Dikarya</taxon>
        <taxon>Ascomycota</taxon>
        <taxon>Saccharomycotina</taxon>
        <taxon>Saccharomycetes</taxon>
        <taxon>Saccharomycodales</taxon>
        <taxon>Saccharomycodaceae</taxon>
        <taxon>Hanseniaspora</taxon>
    </lineage>
</organism>
<dbReference type="Pfam" id="PF00076">
    <property type="entry name" value="RRM_1"/>
    <property type="match status" value="1"/>
</dbReference>
<dbReference type="CDD" id="cd12307">
    <property type="entry name" value="RRM_NIFK_like"/>
    <property type="match status" value="1"/>
</dbReference>
<gene>
    <name evidence="7" type="ORF">HGUI_00372</name>
</gene>
<keyword evidence="3" id="KW-0539">Nucleus</keyword>
<evidence type="ECO:0000313" key="8">
    <source>
        <dbReference type="Proteomes" id="UP000183365"/>
    </source>
</evidence>
<keyword evidence="2 4" id="KW-0694">RNA-binding</keyword>
<evidence type="ECO:0000256" key="2">
    <source>
        <dbReference type="ARBA" id="ARBA00022884"/>
    </source>
</evidence>
<dbReference type="SMART" id="SM00360">
    <property type="entry name" value="RRM"/>
    <property type="match status" value="1"/>
</dbReference>
<evidence type="ECO:0000256" key="5">
    <source>
        <dbReference type="SAM" id="MobiDB-lite"/>
    </source>
</evidence>
<dbReference type="InterPro" id="IPR012677">
    <property type="entry name" value="Nucleotide-bd_a/b_plait_sf"/>
</dbReference>
<dbReference type="GO" id="GO:0030687">
    <property type="term" value="C:preribosome, large subunit precursor"/>
    <property type="evidence" value="ECO:0007669"/>
    <property type="project" value="EnsemblFungi"/>
</dbReference>
<dbReference type="VEuPathDB" id="FungiDB:HGUI_00372"/>
<dbReference type="PROSITE" id="PS50102">
    <property type="entry name" value="RRM"/>
    <property type="match status" value="1"/>
</dbReference>